<reference evidence="2 3" key="1">
    <citation type="submission" date="2016-10" db="EMBL/GenBank/DDBJ databases">
        <authorList>
            <person name="de Groot N.N."/>
        </authorList>
    </citation>
    <scope>NUCLEOTIDE SEQUENCE [LARGE SCALE GENOMIC DNA]</scope>
    <source>
        <strain evidence="2 3">DSM 6793</strain>
    </source>
</reference>
<dbReference type="EMBL" id="FOLE01000001">
    <property type="protein sequence ID" value="SFB72877.1"/>
    <property type="molecule type" value="Genomic_DNA"/>
</dbReference>
<evidence type="ECO:0000259" key="1">
    <source>
        <dbReference type="PROSITE" id="PS51782"/>
    </source>
</evidence>
<dbReference type="STRING" id="927664.SAMN05421780_101138"/>
<dbReference type="InterPro" id="IPR011055">
    <property type="entry name" value="Dup_hybrid_motif"/>
</dbReference>
<sequence>MLKKVGFVILACLLIIATLFADVYGKQKGKHRKKRKKPIKKDLMRVKAPKISSKKNVKYGAAKKSSNKRRKTNGVKKTITPQVTDLTPAPKKHFVEDSTINIPVKPLPIMAEDTSTIGDGELSIVEEEEEVNVDSTWVKATEYYAIWDSKRVNPYRIDGTQFADTINILLYDTAKNLNWAMPLKDTYITSRFGRRGYRFHYGTDLELDTGDSVFAAFDGIVRVRHYDRRGYGNHLVVRHYNGLETLYGHLSRAEAEPGQLVKAGDFLGFGGSTGRSSGPHLHFEVRYQGNPINPEDMYDFRHKKLYSDEFVLTPGTFNYITKSARKLSYHRIRSGDTLGGIARKYGTTVRYLCRVNGISPRSVLRAGRRLRIR</sequence>
<accession>A0A1I1DDF6</accession>
<protein>
    <submittedName>
        <fullName evidence="2">Murein DD-endopeptidase MepM and murein hydrolase activator NlpD, contain LysM domain</fullName>
    </submittedName>
</protein>
<gene>
    <name evidence="2" type="ORF">SAMN05421780_101138</name>
</gene>
<evidence type="ECO:0000313" key="3">
    <source>
        <dbReference type="Proteomes" id="UP000199514"/>
    </source>
</evidence>
<organism evidence="2 3">
    <name type="scientific">Flexibacter flexilis DSM 6793</name>
    <dbReference type="NCBI Taxonomy" id="927664"/>
    <lineage>
        <taxon>Bacteria</taxon>
        <taxon>Pseudomonadati</taxon>
        <taxon>Bacteroidota</taxon>
        <taxon>Cytophagia</taxon>
        <taxon>Cytophagales</taxon>
        <taxon>Flexibacteraceae</taxon>
        <taxon>Flexibacter</taxon>
    </lineage>
</organism>
<dbReference type="SUPFAM" id="SSF54106">
    <property type="entry name" value="LysM domain"/>
    <property type="match status" value="1"/>
</dbReference>
<dbReference type="SMART" id="SM00257">
    <property type="entry name" value="LysM"/>
    <property type="match status" value="1"/>
</dbReference>
<dbReference type="PROSITE" id="PS51782">
    <property type="entry name" value="LYSM"/>
    <property type="match status" value="1"/>
</dbReference>
<dbReference type="PANTHER" id="PTHR21666:SF270">
    <property type="entry name" value="MUREIN HYDROLASE ACTIVATOR ENVC"/>
    <property type="match status" value="1"/>
</dbReference>
<dbReference type="CDD" id="cd00118">
    <property type="entry name" value="LysM"/>
    <property type="match status" value="1"/>
</dbReference>
<dbReference type="InterPro" id="IPR016047">
    <property type="entry name" value="M23ase_b-sheet_dom"/>
</dbReference>
<proteinExistence type="predicted"/>
<evidence type="ECO:0000313" key="2">
    <source>
        <dbReference type="EMBL" id="SFB72877.1"/>
    </source>
</evidence>
<dbReference type="PANTHER" id="PTHR21666">
    <property type="entry name" value="PEPTIDASE-RELATED"/>
    <property type="match status" value="1"/>
</dbReference>
<dbReference type="AlphaFoldDB" id="A0A1I1DDF6"/>
<dbReference type="Gene3D" id="2.70.70.10">
    <property type="entry name" value="Glucose Permease (Domain IIA)"/>
    <property type="match status" value="1"/>
</dbReference>
<dbReference type="InterPro" id="IPR050570">
    <property type="entry name" value="Cell_wall_metabolism_enzyme"/>
</dbReference>
<dbReference type="Pfam" id="PF01476">
    <property type="entry name" value="LysM"/>
    <property type="match status" value="1"/>
</dbReference>
<feature type="domain" description="LysM" evidence="1">
    <location>
        <begin position="328"/>
        <end position="372"/>
    </location>
</feature>
<dbReference type="GO" id="GO:0004222">
    <property type="term" value="F:metalloendopeptidase activity"/>
    <property type="evidence" value="ECO:0007669"/>
    <property type="project" value="TreeGrafter"/>
</dbReference>
<dbReference type="Gene3D" id="3.10.350.10">
    <property type="entry name" value="LysM domain"/>
    <property type="match status" value="1"/>
</dbReference>
<dbReference type="Proteomes" id="UP000199514">
    <property type="component" value="Unassembled WGS sequence"/>
</dbReference>
<dbReference type="RefSeq" id="WP_245756660.1">
    <property type="nucleotide sequence ID" value="NZ_FOLE01000001.1"/>
</dbReference>
<keyword evidence="2" id="KW-0378">Hydrolase</keyword>
<name>A0A1I1DDF6_9BACT</name>
<dbReference type="InterPro" id="IPR036779">
    <property type="entry name" value="LysM_dom_sf"/>
</dbReference>
<dbReference type="InterPro" id="IPR018392">
    <property type="entry name" value="LysM"/>
</dbReference>
<dbReference type="Pfam" id="PF01551">
    <property type="entry name" value="Peptidase_M23"/>
    <property type="match status" value="1"/>
</dbReference>
<dbReference type="CDD" id="cd12797">
    <property type="entry name" value="M23_peptidase"/>
    <property type="match status" value="1"/>
</dbReference>
<dbReference type="SUPFAM" id="SSF51261">
    <property type="entry name" value="Duplicated hybrid motif"/>
    <property type="match status" value="1"/>
</dbReference>
<keyword evidence="3" id="KW-1185">Reference proteome</keyword>